<feature type="transmembrane region" description="Helical" evidence="1">
    <location>
        <begin position="39"/>
        <end position="57"/>
    </location>
</feature>
<keyword evidence="2" id="KW-0732">Signal</keyword>
<evidence type="ECO:0000256" key="2">
    <source>
        <dbReference type="SAM" id="SignalP"/>
    </source>
</evidence>
<feature type="chain" id="PRO_5041988009" evidence="2">
    <location>
        <begin position="24"/>
        <end position="162"/>
    </location>
</feature>
<organism evidence="3 4">
    <name type="scientific">Azospirillum thiophilum</name>
    <dbReference type="NCBI Taxonomy" id="528244"/>
    <lineage>
        <taxon>Bacteria</taxon>
        <taxon>Pseudomonadati</taxon>
        <taxon>Pseudomonadota</taxon>
        <taxon>Alphaproteobacteria</taxon>
        <taxon>Rhodospirillales</taxon>
        <taxon>Azospirillaceae</taxon>
        <taxon>Azospirillum</taxon>
    </lineage>
</organism>
<dbReference type="KEGG" id="ati:AL072_29300"/>
<protein>
    <submittedName>
        <fullName evidence="3">Uncharacterized protein</fullName>
    </submittedName>
</protein>
<keyword evidence="1" id="KW-0812">Transmembrane</keyword>
<keyword evidence="4" id="KW-1185">Reference proteome</keyword>
<name>A0AAC8W4Q6_9PROT</name>
<evidence type="ECO:0000256" key="1">
    <source>
        <dbReference type="SAM" id="Phobius"/>
    </source>
</evidence>
<reference evidence="3 4" key="2">
    <citation type="journal article" date="2016" name="Genome Announc.">
        <title>Complete Genome Sequence of a Strain of Azospirillum thiophilum Isolated from a Sulfide Spring.</title>
        <authorList>
            <person name="Fomenkov A."/>
            <person name="Vincze T."/>
            <person name="Grabovich M."/>
            <person name="Anton B.P."/>
            <person name="Dubinina G."/>
            <person name="Orlova M."/>
            <person name="Belousova E."/>
            <person name="Roberts R.J."/>
        </authorList>
    </citation>
    <scope>NUCLEOTIDE SEQUENCE [LARGE SCALE GENOMIC DNA]</scope>
    <source>
        <strain evidence="3 4">BV-S</strain>
    </source>
</reference>
<reference evidence="4" key="1">
    <citation type="submission" date="2015-08" db="EMBL/GenBank/DDBJ databases">
        <title>Complete Genome Sequence of Azospirillum thiophilum BV-S.</title>
        <authorList>
            <person name="Fomenkov A."/>
            <person name="Vincze T."/>
            <person name="Grabovich M."/>
            <person name="Dubinina G."/>
            <person name="Orlova M."/>
            <person name="Belousova E."/>
            <person name="Roberts R.J."/>
        </authorList>
    </citation>
    <scope>NUCLEOTIDE SEQUENCE [LARGE SCALE GENOMIC DNA]</scope>
    <source>
        <strain evidence="4">BV-S</strain>
    </source>
</reference>
<evidence type="ECO:0000313" key="4">
    <source>
        <dbReference type="Proteomes" id="UP000069935"/>
    </source>
</evidence>
<accession>A0AAC8W4Q6</accession>
<sequence length="162" mass="17488">MRIFKWALIALAAAFFIANRALAADADAYTIKLPPELLSTLVDYLFIGISALLGWAVKKGADLLHVRRESLLVERLEQGMGYALMYAREKALQKGAALTSIDTRSELVAVAAGYLAPKMPGVLKELNIDPEGLRERLLGRVDLVAPVPSSTGLPVMQPASSL</sequence>
<dbReference type="AlphaFoldDB" id="A0AAC8W4Q6"/>
<dbReference type="EMBL" id="CP012406">
    <property type="protein sequence ID" value="ALG75063.1"/>
    <property type="molecule type" value="Genomic_DNA"/>
</dbReference>
<keyword evidence="1" id="KW-0472">Membrane</keyword>
<evidence type="ECO:0000313" key="3">
    <source>
        <dbReference type="EMBL" id="ALG75063.1"/>
    </source>
</evidence>
<gene>
    <name evidence="3" type="ORF">AL072_29300</name>
</gene>
<dbReference type="Proteomes" id="UP000069935">
    <property type="component" value="Chromosome 6"/>
</dbReference>
<proteinExistence type="predicted"/>
<keyword evidence="1" id="KW-1133">Transmembrane helix</keyword>
<feature type="signal peptide" evidence="2">
    <location>
        <begin position="1"/>
        <end position="23"/>
    </location>
</feature>
<dbReference type="RefSeq" id="WP_045585015.1">
    <property type="nucleotide sequence ID" value="NZ_CP012406.1"/>
</dbReference>